<accession>A0A8X7YWE7</accession>
<keyword evidence="1" id="KW-0812">Transmembrane</keyword>
<reference evidence="2" key="1">
    <citation type="journal article" date="2020" name="bioRxiv">
        <title>Hybrid origin of Populus tomentosa Carr. identified through genome sequencing and phylogenomic analysis.</title>
        <authorList>
            <person name="An X."/>
            <person name="Gao K."/>
            <person name="Chen Z."/>
            <person name="Li J."/>
            <person name="Yang X."/>
            <person name="Yang X."/>
            <person name="Zhou J."/>
            <person name="Guo T."/>
            <person name="Zhao T."/>
            <person name="Huang S."/>
            <person name="Miao D."/>
            <person name="Khan W.U."/>
            <person name="Rao P."/>
            <person name="Ye M."/>
            <person name="Lei B."/>
            <person name="Liao W."/>
            <person name="Wang J."/>
            <person name="Ji L."/>
            <person name="Li Y."/>
            <person name="Guo B."/>
            <person name="Mustafa N.S."/>
            <person name="Li S."/>
            <person name="Yun Q."/>
            <person name="Keller S.R."/>
            <person name="Mao J."/>
            <person name="Zhang R."/>
            <person name="Strauss S.H."/>
        </authorList>
    </citation>
    <scope>NUCLEOTIDE SEQUENCE</scope>
    <source>
        <strain evidence="2">GM15</strain>
        <tissue evidence="2">Leaf</tissue>
    </source>
</reference>
<keyword evidence="1" id="KW-0472">Membrane</keyword>
<organism evidence="2 3">
    <name type="scientific">Populus tomentosa</name>
    <name type="common">Chinese white poplar</name>
    <dbReference type="NCBI Taxonomy" id="118781"/>
    <lineage>
        <taxon>Eukaryota</taxon>
        <taxon>Viridiplantae</taxon>
        <taxon>Streptophyta</taxon>
        <taxon>Embryophyta</taxon>
        <taxon>Tracheophyta</taxon>
        <taxon>Spermatophyta</taxon>
        <taxon>Magnoliopsida</taxon>
        <taxon>eudicotyledons</taxon>
        <taxon>Gunneridae</taxon>
        <taxon>Pentapetalae</taxon>
        <taxon>rosids</taxon>
        <taxon>fabids</taxon>
        <taxon>Malpighiales</taxon>
        <taxon>Salicaceae</taxon>
        <taxon>Saliceae</taxon>
        <taxon>Populus</taxon>
    </lineage>
</organism>
<comment type="caution">
    <text evidence="2">The sequence shown here is derived from an EMBL/GenBank/DDBJ whole genome shotgun (WGS) entry which is preliminary data.</text>
</comment>
<gene>
    <name evidence="2" type="ORF">POTOM_034053</name>
</gene>
<feature type="transmembrane region" description="Helical" evidence="1">
    <location>
        <begin position="53"/>
        <end position="75"/>
    </location>
</feature>
<evidence type="ECO:0000313" key="3">
    <source>
        <dbReference type="Proteomes" id="UP000886885"/>
    </source>
</evidence>
<evidence type="ECO:0000256" key="1">
    <source>
        <dbReference type="SAM" id="Phobius"/>
    </source>
</evidence>
<dbReference type="Proteomes" id="UP000886885">
    <property type="component" value="Chromosome 9D"/>
</dbReference>
<dbReference type="EMBL" id="JAAWWB010000018">
    <property type="protein sequence ID" value="KAG6760868.1"/>
    <property type="molecule type" value="Genomic_DNA"/>
</dbReference>
<name>A0A8X7YWE7_POPTO</name>
<proteinExistence type="predicted"/>
<keyword evidence="1" id="KW-1133">Transmembrane helix</keyword>
<protein>
    <submittedName>
        <fullName evidence="2">Uncharacterized protein</fullName>
    </submittedName>
</protein>
<keyword evidence="3" id="KW-1185">Reference proteome</keyword>
<sequence length="114" mass="12986">MHMIISSSRSEAYQLTLALHHVVIGLLLPSYTCRTFRAGMSRFPHLRLSPYDLLFKCMMGRLAGMAFLCFANVFLGSLPVSVPAMCYNLNIFLNVLPRFRNFLESSYQVSFLVL</sequence>
<evidence type="ECO:0000313" key="2">
    <source>
        <dbReference type="EMBL" id="KAG6760868.1"/>
    </source>
</evidence>
<dbReference type="AlphaFoldDB" id="A0A8X7YWE7"/>